<feature type="region of interest" description="Disordered" evidence="1">
    <location>
        <begin position="514"/>
        <end position="553"/>
    </location>
</feature>
<dbReference type="AlphaFoldDB" id="A0A7H8R645"/>
<dbReference type="OrthoDB" id="5338458at2759"/>
<organism evidence="2 3">
    <name type="scientific">Talaromyces rugulosus</name>
    <name type="common">Penicillium rugulosum</name>
    <dbReference type="NCBI Taxonomy" id="121627"/>
    <lineage>
        <taxon>Eukaryota</taxon>
        <taxon>Fungi</taxon>
        <taxon>Dikarya</taxon>
        <taxon>Ascomycota</taxon>
        <taxon>Pezizomycotina</taxon>
        <taxon>Eurotiomycetes</taxon>
        <taxon>Eurotiomycetidae</taxon>
        <taxon>Eurotiales</taxon>
        <taxon>Trichocomaceae</taxon>
        <taxon>Talaromyces</taxon>
        <taxon>Talaromyces sect. Islandici</taxon>
    </lineage>
</organism>
<gene>
    <name evidence="2" type="ORF">TRUGW13939_08829</name>
</gene>
<evidence type="ECO:0000313" key="2">
    <source>
        <dbReference type="EMBL" id="QKX61676.1"/>
    </source>
</evidence>
<feature type="region of interest" description="Disordered" evidence="1">
    <location>
        <begin position="349"/>
        <end position="373"/>
    </location>
</feature>
<accession>A0A7H8R645</accession>
<evidence type="ECO:0000313" key="3">
    <source>
        <dbReference type="Proteomes" id="UP000509510"/>
    </source>
</evidence>
<dbReference type="GeneID" id="55996316"/>
<feature type="compositionally biased region" description="Basic residues" evidence="1">
    <location>
        <begin position="360"/>
        <end position="371"/>
    </location>
</feature>
<evidence type="ECO:0000256" key="1">
    <source>
        <dbReference type="SAM" id="MobiDB-lite"/>
    </source>
</evidence>
<dbReference type="Gene3D" id="3.40.50.150">
    <property type="entry name" value="Vaccinia Virus protein VP39"/>
    <property type="match status" value="1"/>
</dbReference>
<reference evidence="3" key="1">
    <citation type="submission" date="2020-06" db="EMBL/GenBank/DDBJ databases">
        <title>A chromosome-scale genome assembly of Talaromyces rugulosus W13939.</title>
        <authorList>
            <person name="Wang B."/>
            <person name="Guo L."/>
            <person name="Ye K."/>
            <person name="Wang L."/>
        </authorList>
    </citation>
    <scope>NUCLEOTIDE SEQUENCE [LARGE SCALE GENOMIC DNA]</scope>
    <source>
        <strain evidence="3">W13939</strain>
    </source>
</reference>
<dbReference type="RefSeq" id="XP_035347850.1">
    <property type="nucleotide sequence ID" value="XM_035491957.1"/>
</dbReference>
<dbReference type="KEGG" id="trg:TRUGW13939_08829"/>
<sequence>MGNLDYGISQLACPVDGELTWELQQRGSHTFWVSKDHGREYSTVMESSGTVPTALFPHDKQEEAQRSLHELWRLFSPLPPIPENKVRVLDIKCGTGDWANDIVTLSSNFIVEGFDVSDIVTEQEYCSFYIRDLSLPLCESEVDVYQLLHTRQAMQYIPDKPAFAANCFRALLPGGNLVIEEAHLVPEVVADLPLAAFNEWEAKLVKRYQASATESMKAALEDCGLRIIWETTSRLTLYGEKSEHFLAFKVFIQEYSLLLLRETKLPFAEAQVTIANMIKELQQENVRVYWKFCMPVDLLRKLNEAYGGISDLCTVSPSKILANRVVEISTAEEGQPRYLAAISMDSFGNASEPAGQTASRARRTRPTRRVRQTSEESLKVEAIGPVIDLISLQIGDTKKVTAYYESALERVSLPNLRILVEFIESIPTKRGGLEGTPPCDVIYGKTDYLTKEFLIDKFRQGLPIDITSDKLKEIIKPPSTVEILTELFHVQRSEERFGRDEIDATSIIGVVDHEQAKKNEPGSGCEDDEVEDSRTSPGTIHIQGSHESSLENF</sequence>
<keyword evidence="3" id="KW-1185">Reference proteome</keyword>
<evidence type="ECO:0008006" key="4">
    <source>
        <dbReference type="Google" id="ProtNLM"/>
    </source>
</evidence>
<dbReference type="InterPro" id="IPR029063">
    <property type="entry name" value="SAM-dependent_MTases_sf"/>
</dbReference>
<protein>
    <recommendedName>
        <fullName evidence="4">Methyltransferase domain-containing protein</fullName>
    </recommendedName>
</protein>
<dbReference type="SUPFAM" id="SSF53335">
    <property type="entry name" value="S-adenosyl-L-methionine-dependent methyltransferases"/>
    <property type="match status" value="1"/>
</dbReference>
<name>A0A7H8R645_TALRU</name>
<dbReference type="Pfam" id="PF13489">
    <property type="entry name" value="Methyltransf_23"/>
    <property type="match status" value="1"/>
</dbReference>
<dbReference type="Proteomes" id="UP000509510">
    <property type="component" value="Chromosome V"/>
</dbReference>
<dbReference type="EMBL" id="CP055902">
    <property type="protein sequence ID" value="QKX61676.1"/>
    <property type="molecule type" value="Genomic_DNA"/>
</dbReference>
<proteinExistence type="predicted"/>